<name>A0A3S0IZD8_9BURK</name>
<keyword evidence="2" id="KW-1185">Reference proteome</keyword>
<sequence length="364" mass="39206">MAAGLDLGIDTARLAVVRECSVLERMPKWLICVPLVVQWLWLSVRYGGATVPTAANPHITSGGMAGEGKLEYFRGMGPLARSVTAEHVGVLNDGTATEDALRQAMAASGLAFPVVAKPDLGLCGYGVRLVPDMAALLAYLAVFPADETVVLQRYLPQEGEAGIFYARDPVTDEGRVIGLALRYFPRVTGDGRSTVAQLVAADVRARRIARSPRHQCSVPPDSVPAAGQQVRLATIGSTRVGGLYRDGAALVTPELVRAIDAVARDMPDFRFGRFDVRYESLRELGAGRGFTIMEVNGAGSEAIEAWDPDIGVIQGFRMVFAKQRLLFAIGAAQRRAGVKPIGLLALARLNRRQNRLVDRYPPSN</sequence>
<accession>A0A3S0IZD8</accession>
<evidence type="ECO:0000313" key="1">
    <source>
        <dbReference type="EMBL" id="RTQ33292.1"/>
    </source>
</evidence>
<evidence type="ECO:0000313" key="2">
    <source>
        <dbReference type="Proteomes" id="UP000267418"/>
    </source>
</evidence>
<dbReference type="RefSeq" id="WP_126471715.1">
    <property type="nucleotide sequence ID" value="NZ_RXOE01000004.1"/>
</dbReference>
<dbReference type="Proteomes" id="UP000267418">
    <property type="component" value="Unassembled WGS sequence"/>
</dbReference>
<dbReference type="EMBL" id="RXOE01000004">
    <property type="protein sequence ID" value="RTQ33292.1"/>
    <property type="molecule type" value="Genomic_DNA"/>
</dbReference>
<protein>
    <recommendedName>
        <fullName evidence="3">ATP-grasp domain-containing protein</fullName>
    </recommendedName>
</protein>
<comment type="caution">
    <text evidence="1">The sequence shown here is derived from an EMBL/GenBank/DDBJ whole genome shotgun (WGS) entry which is preliminary data.</text>
</comment>
<reference evidence="1 2" key="1">
    <citation type="submission" date="2018-12" db="EMBL/GenBank/DDBJ databases">
        <title>The genome of Variovorax gossypii DSM 100435.</title>
        <authorList>
            <person name="Gao J."/>
            <person name="Sun J."/>
        </authorList>
    </citation>
    <scope>NUCLEOTIDE SEQUENCE [LARGE SCALE GENOMIC DNA]</scope>
    <source>
        <strain evidence="1 2">DSM 100435</strain>
    </source>
</reference>
<dbReference type="OrthoDB" id="9775266at2"/>
<evidence type="ECO:0008006" key="3">
    <source>
        <dbReference type="Google" id="ProtNLM"/>
    </source>
</evidence>
<organism evidence="1 2">
    <name type="scientific">Variovorax gossypii</name>
    <dbReference type="NCBI Taxonomy" id="1679495"/>
    <lineage>
        <taxon>Bacteria</taxon>
        <taxon>Pseudomonadati</taxon>
        <taxon>Pseudomonadota</taxon>
        <taxon>Betaproteobacteria</taxon>
        <taxon>Burkholderiales</taxon>
        <taxon>Comamonadaceae</taxon>
        <taxon>Variovorax</taxon>
    </lineage>
</organism>
<dbReference type="AlphaFoldDB" id="A0A3S0IZD8"/>
<gene>
    <name evidence="1" type="ORF">EJP69_17350</name>
</gene>
<dbReference type="SUPFAM" id="SSF56059">
    <property type="entry name" value="Glutathione synthetase ATP-binding domain-like"/>
    <property type="match status" value="1"/>
</dbReference>
<proteinExistence type="predicted"/>